<dbReference type="OrthoDB" id="9787779at2"/>
<evidence type="ECO:0000259" key="16">
    <source>
        <dbReference type="Pfam" id="PF00732"/>
    </source>
</evidence>
<keyword evidence="8" id="KW-1207">Sterol metabolism</keyword>
<evidence type="ECO:0000256" key="2">
    <source>
        <dbReference type="ARBA" id="ARBA00010790"/>
    </source>
</evidence>
<dbReference type="RefSeq" id="WP_013032380.1">
    <property type="nucleotide sequence ID" value="NC_013960.1"/>
</dbReference>
<name>D5C0G3_NITHN</name>
<keyword evidence="6" id="KW-0560">Oxidoreductase</keyword>
<comment type="similarity">
    <text evidence="2">Belongs to the GMC oxidoreductase family.</text>
</comment>
<evidence type="ECO:0000256" key="14">
    <source>
        <dbReference type="ARBA" id="ARBA00049744"/>
    </source>
</evidence>
<evidence type="ECO:0000256" key="4">
    <source>
        <dbReference type="ARBA" id="ARBA00022630"/>
    </source>
</evidence>
<keyword evidence="10" id="KW-0413">Isomerase</keyword>
<evidence type="ECO:0000313" key="19">
    <source>
        <dbReference type="Proteomes" id="UP000001844"/>
    </source>
</evidence>
<feature type="domain" description="Glucose-methanol-choline oxidoreductase C-terminal" evidence="17">
    <location>
        <begin position="441"/>
        <end position="557"/>
    </location>
</feature>
<dbReference type="Proteomes" id="UP000001844">
    <property type="component" value="Chromosome"/>
</dbReference>
<evidence type="ECO:0000256" key="9">
    <source>
        <dbReference type="ARBA" id="ARBA00023221"/>
    </source>
</evidence>
<accession>D5C0G3</accession>
<proteinExistence type="inferred from homology"/>
<dbReference type="GO" id="GO:0008203">
    <property type="term" value="P:cholesterol metabolic process"/>
    <property type="evidence" value="ECO:0007669"/>
    <property type="project" value="UniProtKB-KW"/>
</dbReference>
<dbReference type="InterPro" id="IPR052542">
    <property type="entry name" value="Cholesterol_Oxidase"/>
</dbReference>
<dbReference type="EC" id="1.1.3.6" evidence="13"/>
<dbReference type="KEGG" id="nhl:Nhal_1338"/>
<keyword evidence="4" id="KW-0285">Flavoprotein</keyword>
<evidence type="ECO:0000256" key="8">
    <source>
        <dbReference type="ARBA" id="ARBA00023166"/>
    </source>
</evidence>
<evidence type="ECO:0000256" key="11">
    <source>
        <dbReference type="ARBA" id="ARBA00038856"/>
    </source>
</evidence>
<evidence type="ECO:0000256" key="12">
    <source>
        <dbReference type="ARBA" id="ARBA00049645"/>
    </source>
</evidence>
<dbReference type="InterPro" id="IPR036188">
    <property type="entry name" value="FAD/NAD-bd_sf"/>
</dbReference>
<dbReference type="InterPro" id="IPR007867">
    <property type="entry name" value="GMC_OxRtase_C"/>
</dbReference>
<dbReference type="Pfam" id="PF05199">
    <property type="entry name" value="GMC_oxred_C"/>
    <property type="match status" value="1"/>
</dbReference>
<dbReference type="PANTHER" id="PTHR47470">
    <property type="entry name" value="CHOLESTEROL OXIDASE"/>
    <property type="match status" value="1"/>
</dbReference>
<keyword evidence="3" id="KW-0153">Cholesterol metabolism</keyword>
<organism evidence="18 19">
    <name type="scientific">Nitrosococcus halophilus (strain Nc4)</name>
    <dbReference type="NCBI Taxonomy" id="472759"/>
    <lineage>
        <taxon>Bacteria</taxon>
        <taxon>Pseudomonadati</taxon>
        <taxon>Pseudomonadota</taxon>
        <taxon>Gammaproteobacteria</taxon>
        <taxon>Chromatiales</taxon>
        <taxon>Chromatiaceae</taxon>
        <taxon>Nitrosococcus</taxon>
    </lineage>
</organism>
<protein>
    <recommendedName>
        <fullName evidence="14">Cholesterol oxidase</fullName>
        <ecNumber evidence="13">1.1.3.6</ecNumber>
        <ecNumber evidence="11">5.3.3.1</ecNumber>
    </recommendedName>
    <alternativeName>
        <fullName evidence="15">Cholesterol isomerase</fullName>
    </alternativeName>
</protein>
<dbReference type="InterPro" id="IPR000172">
    <property type="entry name" value="GMC_OxRdtase_N"/>
</dbReference>
<evidence type="ECO:0000256" key="1">
    <source>
        <dbReference type="ARBA" id="ARBA00001974"/>
    </source>
</evidence>
<evidence type="ECO:0000256" key="10">
    <source>
        <dbReference type="ARBA" id="ARBA00023235"/>
    </source>
</evidence>
<keyword evidence="19" id="KW-1185">Reference proteome</keyword>
<dbReference type="GO" id="GO:0016995">
    <property type="term" value="F:cholesterol oxidase activity"/>
    <property type="evidence" value="ECO:0007669"/>
    <property type="project" value="UniProtKB-EC"/>
</dbReference>
<evidence type="ECO:0000256" key="15">
    <source>
        <dbReference type="ARBA" id="ARBA00049778"/>
    </source>
</evidence>
<gene>
    <name evidence="18" type="ordered locus">Nhal_1338</name>
</gene>
<keyword evidence="9" id="KW-0753">Steroid metabolism</keyword>
<dbReference type="SUPFAM" id="SSF51905">
    <property type="entry name" value="FAD/NAD(P)-binding domain"/>
    <property type="match status" value="1"/>
</dbReference>
<reference evidence="19" key="1">
    <citation type="submission" date="2010-04" db="EMBL/GenBank/DDBJ databases">
        <title>Complete genome sequence of Nitrosococcus halophilus Nc4, a salt-adapted, aerobic obligate ammonia-oxidizing sulfur purple bacterium.</title>
        <authorList>
            <consortium name="US DOE Joint Genome Institute"/>
            <person name="Campbell M.A."/>
            <person name="Malfatti S.A."/>
            <person name="Chain P.S.G."/>
            <person name="Heidelberg J.F."/>
            <person name="Ward B.B."/>
            <person name="Klotz M.G."/>
        </authorList>
    </citation>
    <scope>NUCLEOTIDE SEQUENCE [LARGE SCALE GENOMIC DNA]</scope>
    <source>
        <strain evidence="19">Nc4</strain>
    </source>
</reference>
<dbReference type="AlphaFoldDB" id="D5C0G3"/>
<evidence type="ECO:0000256" key="7">
    <source>
        <dbReference type="ARBA" id="ARBA00023098"/>
    </source>
</evidence>
<dbReference type="HOGENOM" id="CLU_002483_1_0_6"/>
<feature type="domain" description="Glucose-methanol-choline oxidoreductase N-terminal" evidence="16">
    <location>
        <begin position="205"/>
        <end position="303"/>
    </location>
</feature>
<dbReference type="EC" id="5.3.3.1" evidence="11"/>
<dbReference type="EMBL" id="CP001798">
    <property type="protein sequence ID" value="ADE14489.1"/>
    <property type="molecule type" value="Genomic_DNA"/>
</dbReference>
<dbReference type="Gene3D" id="3.50.50.60">
    <property type="entry name" value="FAD/NAD(P)-binding domain"/>
    <property type="match status" value="3"/>
</dbReference>
<evidence type="ECO:0000256" key="6">
    <source>
        <dbReference type="ARBA" id="ARBA00023002"/>
    </source>
</evidence>
<evidence type="ECO:0000256" key="3">
    <source>
        <dbReference type="ARBA" id="ARBA00022548"/>
    </source>
</evidence>
<evidence type="ECO:0000256" key="13">
    <source>
        <dbReference type="ARBA" id="ARBA00049723"/>
    </source>
</evidence>
<dbReference type="GO" id="GO:0004769">
    <property type="term" value="F:steroid Delta-isomerase activity"/>
    <property type="evidence" value="ECO:0007669"/>
    <property type="project" value="UniProtKB-EC"/>
</dbReference>
<comment type="pathway">
    <text evidence="12">Steroid metabolism; cholesterol degradation.</text>
</comment>
<sequence length="573" mass="63811">MADNGAFEAVVVGSGFGGAITACRLSKKWPGKVLVLERGKRYPMGAFPRTPHEVGRNFWNLSSESRSRPKRLPKLDLHGMFDIRTFGHMDAVLCAGLGGGSLIYANVFMEPPDEVFAQGWPESCKKYTLRPYYQLVKAVLGARPIPASNDPRRRIRRTKLFQKLAKEQGKDSQLVDINVFFGNDFAHPTPIGTQERNRYGALQTSCVYCAECDVGCNTHSKNTLDLNYLFVAENRYEAKISTEHLVEKIVPVAENGADDPHADGDYGYRVYYRDLNSQKECSVFTRRVIVAAGTLGSNELLLRCRDVFKTLPNINKNLGQGFSGNGDFLSFVIEGKEPADPNYGPVITQRTDYNLFGHFDRERAFILEDASYPAFAAWYVEGIRPRLSHFSAIVKIIQQAFRRWFLGKSMGRIGDTFHDLLGNEVSYQSSVLLCMGLDRGNGTMTLSQDGYVQIHWPYRDSLSLYRAMLKAGKHFRKQVGAKAFVPLPNWWWPFRRNITVHPLGGCRLAENPGEGVTSAKPEELGQVFGYKGLYVADGSIVPTAVGANPIATISALAERVAEGITGIKPDPDL</sequence>
<dbReference type="eggNOG" id="COG2303">
    <property type="taxonomic scope" value="Bacteria"/>
</dbReference>
<dbReference type="GO" id="GO:0050660">
    <property type="term" value="F:flavin adenine dinucleotide binding"/>
    <property type="evidence" value="ECO:0007669"/>
    <property type="project" value="InterPro"/>
</dbReference>
<evidence type="ECO:0000313" key="18">
    <source>
        <dbReference type="EMBL" id="ADE14489.1"/>
    </source>
</evidence>
<keyword evidence="7" id="KW-0443">Lipid metabolism</keyword>
<dbReference type="PANTHER" id="PTHR47470:SF1">
    <property type="entry name" value="FAD-DEPENDENT OXIDOREDUCTASE 2 FAD BINDING DOMAIN-CONTAINING PROTEIN"/>
    <property type="match status" value="1"/>
</dbReference>
<evidence type="ECO:0000256" key="5">
    <source>
        <dbReference type="ARBA" id="ARBA00022827"/>
    </source>
</evidence>
<dbReference type="Pfam" id="PF00732">
    <property type="entry name" value="GMC_oxred_N"/>
    <property type="match status" value="1"/>
</dbReference>
<keyword evidence="5" id="KW-0274">FAD</keyword>
<dbReference type="STRING" id="472759.Nhal_1338"/>
<evidence type="ECO:0000259" key="17">
    <source>
        <dbReference type="Pfam" id="PF05199"/>
    </source>
</evidence>
<comment type="cofactor">
    <cofactor evidence="1">
        <name>FAD</name>
        <dbReference type="ChEBI" id="CHEBI:57692"/>
    </cofactor>
</comment>